<evidence type="ECO:0000256" key="1">
    <source>
        <dbReference type="ARBA" id="ARBA00004651"/>
    </source>
</evidence>
<feature type="transmembrane region" description="Helical" evidence="7">
    <location>
        <begin position="371"/>
        <end position="390"/>
    </location>
</feature>
<feature type="transmembrane region" description="Helical" evidence="7">
    <location>
        <begin position="66"/>
        <end position="87"/>
    </location>
</feature>
<evidence type="ECO:0000256" key="5">
    <source>
        <dbReference type="ARBA" id="ARBA00022989"/>
    </source>
</evidence>
<accession>A0AAN8J9P1</accession>
<evidence type="ECO:0000313" key="10">
    <source>
        <dbReference type="Proteomes" id="UP001347796"/>
    </source>
</evidence>
<dbReference type="Proteomes" id="UP001347796">
    <property type="component" value="Unassembled WGS sequence"/>
</dbReference>
<evidence type="ECO:0000256" key="2">
    <source>
        <dbReference type="ARBA" id="ARBA00022448"/>
    </source>
</evidence>
<feature type="transmembrane region" description="Helical" evidence="7">
    <location>
        <begin position="396"/>
        <end position="417"/>
    </location>
</feature>
<dbReference type="GO" id="GO:0055085">
    <property type="term" value="P:transmembrane transport"/>
    <property type="evidence" value="ECO:0007669"/>
    <property type="project" value="InterPro"/>
</dbReference>
<sequence length="576" mass="63723">MASNGSSMASPPAPGQICANYNGSHSMGSHFQLDYTLADTTKVVCGSLSFLLVLPFVLFEIKCFPIGTTTSVLTGAALMVITTVLTQEDVYHLLGETENLRTIFLLLGMMLLAQFFEREKMIGKILKMALKESHSFANYIWRVSLVTFIFAALFTNDAACVVLTPIFLKYWEKQKRKPAELQTLLLAIATSANIGSVTTIFGNPQMALIASRTDTEMFRLSTLTLVRSIIYLGVPALIAFFINFGFLMLHFEVRSRLKMRKYGIASTFSKARTNDPCTNGQNSPGEDYAFYGGQDAVGQIQDGQVDVQTFTKVDSNNGNCVMDEVPIPNTNPITDNAFDIALSKSSTKNNKKIEVEQHSDVAYQFKQSHSMVFKVFLCVLLTVVIILMFIKLDVVAFDIGLVPMAGATLALVVDAALNKRNASVIMGRVDWGVIMMFFGIFVWLHGINTTRIPRWIWKQMGLANANLDDTQTIIILCVFVIFCSNIFSNVPLTIIVLDQLEPCKNQFALVLYLAWCSTIAGNLTLFGSVANLLVAQKARETLDEPLTFMGYLKYGFVSTLIIVIIGIPIIYGLLLI</sequence>
<keyword evidence="2" id="KW-0813">Transport</keyword>
<evidence type="ECO:0000256" key="3">
    <source>
        <dbReference type="ARBA" id="ARBA00022475"/>
    </source>
</evidence>
<comment type="subcellular location">
    <subcellularLocation>
        <location evidence="1">Cell membrane</location>
        <topology evidence="1">Multi-pass membrane protein</topology>
    </subcellularLocation>
</comment>
<dbReference type="PANTHER" id="PTHR43302">
    <property type="entry name" value="TRANSPORTER ARSB-RELATED"/>
    <property type="match status" value="1"/>
</dbReference>
<organism evidence="9 10">
    <name type="scientific">Patella caerulea</name>
    <name type="common">Rayed Mediterranean limpet</name>
    <dbReference type="NCBI Taxonomy" id="87958"/>
    <lineage>
        <taxon>Eukaryota</taxon>
        <taxon>Metazoa</taxon>
        <taxon>Spiralia</taxon>
        <taxon>Lophotrochozoa</taxon>
        <taxon>Mollusca</taxon>
        <taxon>Gastropoda</taxon>
        <taxon>Patellogastropoda</taxon>
        <taxon>Patelloidea</taxon>
        <taxon>Patellidae</taxon>
        <taxon>Patella</taxon>
    </lineage>
</organism>
<feature type="transmembrane region" description="Helical" evidence="7">
    <location>
        <begin position="139"/>
        <end position="168"/>
    </location>
</feature>
<name>A0AAN8J9P1_PATCE</name>
<dbReference type="GO" id="GO:0005886">
    <property type="term" value="C:plasma membrane"/>
    <property type="evidence" value="ECO:0007669"/>
    <property type="project" value="UniProtKB-SubCell"/>
</dbReference>
<keyword evidence="10" id="KW-1185">Reference proteome</keyword>
<feature type="transmembrane region" description="Helical" evidence="7">
    <location>
        <begin position="554"/>
        <end position="574"/>
    </location>
</feature>
<dbReference type="AlphaFoldDB" id="A0AAN8J9P1"/>
<dbReference type="Pfam" id="PF03600">
    <property type="entry name" value="CitMHS"/>
    <property type="match status" value="1"/>
</dbReference>
<evidence type="ECO:0000259" key="8">
    <source>
        <dbReference type="Pfam" id="PF03600"/>
    </source>
</evidence>
<gene>
    <name evidence="9" type="ORF">SNE40_018044</name>
</gene>
<reference evidence="9 10" key="1">
    <citation type="submission" date="2024-01" db="EMBL/GenBank/DDBJ databases">
        <title>The genome of the rayed Mediterranean limpet Patella caerulea (Linnaeus, 1758).</title>
        <authorList>
            <person name="Anh-Thu Weber A."/>
            <person name="Halstead-Nussloch G."/>
        </authorList>
    </citation>
    <scope>NUCLEOTIDE SEQUENCE [LARGE SCALE GENOMIC DNA]</scope>
    <source>
        <strain evidence="9">AATW-2023a</strain>
        <tissue evidence="9">Whole specimen</tissue>
    </source>
</reference>
<feature type="transmembrane region" description="Helical" evidence="7">
    <location>
        <begin position="229"/>
        <end position="251"/>
    </location>
</feature>
<evidence type="ECO:0000313" key="9">
    <source>
        <dbReference type="EMBL" id="KAK6172086.1"/>
    </source>
</evidence>
<feature type="domain" description="Citrate transporter-like" evidence="8">
    <location>
        <begin position="59"/>
        <end position="496"/>
    </location>
</feature>
<evidence type="ECO:0000256" key="4">
    <source>
        <dbReference type="ARBA" id="ARBA00022692"/>
    </source>
</evidence>
<feature type="transmembrane region" description="Helical" evidence="7">
    <location>
        <begin position="429"/>
        <end position="447"/>
    </location>
</feature>
<dbReference type="EMBL" id="JAZGQO010000012">
    <property type="protein sequence ID" value="KAK6172086.1"/>
    <property type="molecule type" value="Genomic_DNA"/>
</dbReference>
<keyword evidence="3" id="KW-1003">Cell membrane</keyword>
<feature type="transmembrane region" description="Helical" evidence="7">
    <location>
        <begin position="40"/>
        <end position="59"/>
    </location>
</feature>
<dbReference type="PANTHER" id="PTHR43302:SF5">
    <property type="entry name" value="TRANSPORTER ARSB-RELATED"/>
    <property type="match status" value="1"/>
</dbReference>
<feature type="transmembrane region" description="Helical" evidence="7">
    <location>
        <begin position="473"/>
        <end position="497"/>
    </location>
</feature>
<keyword evidence="6 7" id="KW-0472">Membrane</keyword>
<protein>
    <recommendedName>
        <fullName evidence="8">Citrate transporter-like domain-containing protein</fullName>
    </recommendedName>
</protein>
<comment type="caution">
    <text evidence="9">The sequence shown here is derived from an EMBL/GenBank/DDBJ whole genome shotgun (WGS) entry which is preliminary data.</text>
</comment>
<proteinExistence type="predicted"/>
<evidence type="ECO:0000256" key="7">
    <source>
        <dbReference type="SAM" id="Phobius"/>
    </source>
</evidence>
<keyword evidence="4 7" id="KW-0812">Transmembrane</keyword>
<evidence type="ECO:0000256" key="6">
    <source>
        <dbReference type="ARBA" id="ARBA00023136"/>
    </source>
</evidence>
<feature type="transmembrane region" description="Helical" evidence="7">
    <location>
        <begin position="509"/>
        <end position="534"/>
    </location>
</feature>
<dbReference type="InterPro" id="IPR004680">
    <property type="entry name" value="Cit_transptr-like_dom"/>
</dbReference>
<keyword evidence="5 7" id="KW-1133">Transmembrane helix</keyword>